<dbReference type="AlphaFoldDB" id="A0A0B6EZH2"/>
<organism evidence="9 10">
    <name type="scientific">Corynebacterium singulare</name>
    <dbReference type="NCBI Taxonomy" id="161899"/>
    <lineage>
        <taxon>Bacteria</taxon>
        <taxon>Bacillati</taxon>
        <taxon>Actinomycetota</taxon>
        <taxon>Actinomycetes</taxon>
        <taxon>Mycobacteriales</taxon>
        <taxon>Corynebacteriaceae</taxon>
        <taxon>Corynebacterium</taxon>
    </lineage>
</organism>
<proteinExistence type="inferred from homology"/>
<dbReference type="Gene3D" id="1.10.3470.10">
    <property type="entry name" value="ABC transporter involved in vitamin B12 uptake, BtuC"/>
    <property type="match status" value="1"/>
</dbReference>
<dbReference type="PANTHER" id="PTHR30472">
    <property type="entry name" value="FERRIC ENTEROBACTIN TRANSPORT SYSTEM PERMEASE PROTEIN"/>
    <property type="match status" value="1"/>
</dbReference>
<keyword evidence="5 8" id="KW-0812">Transmembrane</keyword>
<feature type="transmembrane region" description="Helical" evidence="8">
    <location>
        <begin position="319"/>
        <end position="340"/>
    </location>
</feature>
<evidence type="ECO:0000256" key="2">
    <source>
        <dbReference type="ARBA" id="ARBA00007935"/>
    </source>
</evidence>
<evidence type="ECO:0000313" key="10">
    <source>
        <dbReference type="Proteomes" id="UP000031890"/>
    </source>
</evidence>
<dbReference type="GO" id="GO:0033214">
    <property type="term" value="P:siderophore-iron import into cell"/>
    <property type="evidence" value="ECO:0007669"/>
    <property type="project" value="TreeGrafter"/>
</dbReference>
<evidence type="ECO:0000256" key="4">
    <source>
        <dbReference type="ARBA" id="ARBA00022475"/>
    </source>
</evidence>
<dbReference type="EMBL" id="CP010827">
    <property type="protein sequence ID" value="AJI78364.1"/>
    <property type="molecule type" value="Genomic_DNA"/>
</dbReference>
<gene>
    <name evidence="9" type="ORF">CSING_04090</name>
</gene>
<reference evidence="9 10" key="1">
    <citation type="journal article" date="2015" name="Genome Announc.">
        <title>Complete Genome Sequence and Annotation of Corynebacterium singulare DSM 44357, Isolated from a Human Semen Specimen.</title>
        <authorList>
            <person name="Merten M."/>
            <person name="Brinkrolf K."/>
            <person name="Albersmeier A."/>
            <person name="Kutter Y."/>
            <person name="Ruckert C."/>
            <person name="Tauch A."/>
        </authorList>
    </citation>
    <scope>NUCLEOTIDE SEQUENCE [LARGE SCALE GENOMIC DNA]</scope>
    <source>
        <strain evidence="9">IBS B52218</strain>
    </source>
</reference>
<evidence type="ECO:0000256" key="6">
    <source>
        <dbReference type="ARBA" id="ARBA00022989"/>
    </source>
</evidence>
<dbReference type="OrthoDB" id="4455417at2"/>
<dbReference type="GO" id="GO:0005886">
    <property type="term" value="C:plasma membrane"/>
    <property type="evidence" value="ECO:0007669"/>
    <property type="project" value="UniProtKB-SubCell"/>
</dbReference>
<sequence length="347" mass="35503">MKYLSLGKFSFLYHPRTQAWTAAIVVASALVWVISLGIGEFPLNPAEVIGVLAGGGNKLERTVVIDWRLARSLVGLAVGAALGLSGAITQRIARNGLASPDILGINQGATVAAVAIMVFGGSAGAGGAFAAYVGIPLAAMAGGLATGAAIWMLSRRGGVDMFRLVLVGIGGNAFLHALVTYMLAATDLNTAAAAKVWMVGSLNGCTFEHLWPTLGMLVVCGLVLARIAIDLPALELGEDSAQALGTPLKKINAALLIVSVLLAAVTVSAVGPVGFVAFVSPQIAARLARVGAPSLGASAAMGALIVCVSDLIARCAFGWEIPVGIITSVIGGPFLIWLLWQQTRTRK</sequence>
<dbReference type="InterPro" id="IPR000522">
    <property type="entry name" value="ABC_transptr_permease_BtuC"/>
</dbReference>
<comment type="similarity">
    <text evidence="2">Belongs to the binding-protein-dependent transport system permease family. FecCD subfamily.</text>
</comment>
<feature type="transmembrane region" description="Helical" evidence="8">
    <location>
        <begin position="254"/>
        <end position="278"/>
    </location>
</feature>
<keyword evidence="6 8" id="KW-1133">Transmembrane helix</keyword>
<feature type="transmembrane region" description="Helical" evidence="8">
    <location>
        <begin position="69"/>
        <end position="90"/>
    </location>
</feature>
<dbReference type="STRING" id="161899.CSING_04090"/>
<accession>A0A0B6EZH2</accession>
<dbReference type="HOGENOM" id="CLU_013016_1_1_11"/>
<dbReference type="SUPFAM" id="SSF81345">
    <property type="entry name" value="ABC transporter involved in vitamin B12 uptake, BtuC"/>
    <property type="match status" value="1"/>
</dbReference>
<dbReference type="CDD" id="cd06550">
    <property type="entry name" value="TM_ABC_iron-siderophores_like"/>
    <property type="match status" value="1"/>
</dbReference>
<evidence type="ECO:0000256" key="8">
    <source>
        <dbReference type="SAM" id="Phobius"/>
    </source>
</evidence>
<dbReference type="RefSeq" id="WP_042529906.1">
    <property type="nucleotide sequence ID" value="NZ_CP010827.1"/>
</dbReference>
<evidence type="ECO:0000313" key="9">
    <source>
        <dbReference type="EMBL" id="AJI78364.1"/>
    </source>
</evidence>
<dbReference type="PANTHER" id="PTHR30472:SF24">
    <property type="entry name" value="FERRIC ENTEROBACTIN TRANSPORT SYSTEM PERMEASE PROTEIN FEPG"/>
    <property type="match status" value="1"/>
</dbReference>
<dbReference type="InterPro" id="IPR037294">
    <property type="entry name" value="ABC_BtuC-like"/>
</dbReference>
<feature type="transmembrane region" description="Helical" evidence="8">
    <location>
        <begin position="102"/>
        <end position="123"/>
    </location>
</feature>
<evidence type="ECO:0000256" key="1">
    <source>
        <dbReference type="ARBA" id="ARBA00004651"/>
    </source>
</evidence>
<keyword evidence="4" id="KW-1003">Cell membrane</keyword>
<evidence type="ECO:0000256" key="7">
    <source>
        <dbReference type="ARBA" id="ARBA00023136"/>
    </source>
</evidence>
<evidence type="ECO:0000256" key="5">
    <source>
        <dbReference type="ARBA" id="ARBA00022692"/>
    </source>
</evidence>
<name>A0A0B6EZH2_9CORY</name>
<dbReference type="KEGG" id="csx:CSING_04090"/>
<feature type="transmembrane region" description="Helical" evidence="8">
    <location>
        <begin position="290"/>
        <end position="313"/>
    </location>
</feature>
<comment type="subcellular location">
    <subcellularLocation>
        <location evidence="1">Cell membrane</location>
        <topology evidence="1">Multi-pass membrane protein</topology>
    </subcellularLocation>
</comment>
<keyword evidence="3" id="KW-0813">Transport</keyword>
<evidence type="ECO:0000256" key="3">
    <source>
        <dbReference type="ARBA" id="ARBA00022448"/>
    </source>
</evidence>
<feature type="transmembrane region" description="Helical" evidence="8">
    <location>
        <begin position="164"/>
        <end position="184"/>
    </location>
</feature>
<feature type="transmembrane region" description="Helical" evidence="8">
    <location>
        <begin position="20"/>
        <end position="38"/>
    </location>
</feature>
<feature type="transmembrane region" description="Helical" evidence="8">
    <location>
        <begin position="129"/>
        <end position="152"/>
    </location>
</feature>
<dbReference type="GO" id="GO:0022857">
    <property type="term" value="F:transmembrane transporter activity"/>
    <property type="evidence" value="ECO:0007669"/>
    <property type="project" value="InterPro"/>
</dbReference>
<dbReference type="Proteomes" id="UP000031890">
    <property type="component" value="Chromosome"/>
</dbReference>
<dbReference type="Pfam" id="PF01032">
    <property type="entry name" value="FecCD"/>
    <property type="match status" value="1"/>
</dbReference>
<keyword evidence="7 8" id="KW-0472">Membrane</keyword>
<protein>
    <submittedName>
        <fullName evidence="9">ABC-type enterobactin transport system, permease component</fullName>
    </submittedName>
</protein>